<evidence type="ECO:0000313" key="2">
    <source>
        <dbReference type="Proteomes" id="UP000258927"/>
    </source>
</evidence>
<protein>
    <submittedName>
        <fullName evidence="1">4-hydroxy-2-oxoheptanedioate aldolase</fullName>
    </submittedName>
</protein>
<dbReference type="STRING" id="1122213.GCA_000423365_01189"/>
<accession>A0A2R4MDL6</accession>
<dbReference type="AlphaFoldDB" id="A0A2R4MDL6"/>
<proteinExistence type="predicted"/>
<dbReference type="EMBL" id="CP021330">
    <property type="protein sequence ID" value="AVX04131.1"/>
    <property type="molecule type" value="Genomic_DNA"/>
</dbReference>
<gene>
    <name evidence="1" type="ORF">MXMO3_01601</name>
</gene>
<dbReference type="RefSeq" id="WP_027834298.1">
    <property type="nucleotide sequence ID" value="NZ_CP021330.1"/>
</dbReference>
<dbReference type="Gene3D" id="1.10.790.20">
    <property type="entry name" value="Domain of unknown function DUF1476"/>
    <property type="match status" value="1"/>
</dbReference>
<dbReference type="KEGG" id="mmyr:MXMO3_01601"/>
<dbReference type="PIRSF" id="PIRSF031780">
    <property type="entry name" value="UCP031780"/>
    <property type="match status" value="1"/>
</dbReference>
<reference evidence="1 2" key="1">
    <citation type="submission" date="2017-05" db="EMBL/GenBank/DDBJ databases">
        <title>Genome Analysis of Maritalea myrionectae HL2708#5.</title>
        <authorList>
            <consortium name="Cotde Inc.-PKNU"/>
            <person name="Jang D."/>
            <person name="Oh H.-M."/>
        </authorList>
    </citation>
    <scope>NUCLEOTIDE SEQUENCE [LARGE SCALE GENOMIC DNA]</scope>
    <source>
        <strain evidence="1 2">HL2708#5</strain>
    </source>
</reference>
<sequence length="108" mass="11969">MAGFDDREKAEEAKYAHDEALKFRIEARRNKLLGLWAAGLLGKTDDADVSAYVTEVVASDFEEAGDEDVYRKVSGDFKAAGVNVSEADLREKMSTLYLKAEMQVKESS</sequence>
<organism evidence="1 2">
    <name type="scientific">Maritalea myrionectae</name>
    <dbReference type="NCBI Taxonomy" id="454601"/>
    <lineage>
        <taxon>Bacteria</taxon>
        <taxon>Pseudomonadati</taxon>
        <taxon>Pseudomonadota</taxon>
        <taxon>Alphaproteobacteria</taxon>
        <taxon>Hyphomicrobiales</taxon>
        <taxon>Devosiaceae</taxon>
        <taxon>Maritalea</taxon>
    </lineage>
</organism>
<dbReference type="InterPro" id="IPR009945">
    <property type="entry name" value="ATPase_inh_sub_z"/>
</dbReference>
<dbReference type="Proteomes" id="UP000258927">
    <property type="component" value="Chromosome"/>
</dbReference>
<keyword evidence="2" id="KW-1185">Reference proteome</keyword>
<evidence type="ECO:0000313" key="1">
    <source>
        <dbReference type="EMBL" id="AVX04131.1"/>
    </source>
</evidence>
<dbReference type="Pfam" id="PF07345">
    <property type="entry name" value="ATPaseInh_sub_z"/>
    <property type="match status" value="1"/>
</dbReference>
<name>A0A2R4MDL6_9HYPH</name>
<dbReference type="InterPro" id="IPR038293">
    <property type="entry name" value="ATPase_inh_sub_z_sf"/>
</dbReference>